<feature type="DNA-binding region" description="H-T-H motif" evidence="2">
    <location>
        <begin position="34"/>
        <end position="53"/>
    </location>
</feature>
<evidence type="ECO:0000256" key="1">
    <source>
        <dbReference type="ARBA" id="ARBA00023125"/>
    </source>
</evidence>
<evidence type="ECO:0000313" key="4">
    <source>
        <dbReference type="EMBL" id="MFC4619370.1"/>
    </source>
</evidence>
<dbReference type="InterPro" id="IPR009057">
    <property type="entry name" value="Homeodomain-like_sf"/>
</dbReference>
<evidence type="ECO:0000259" key="3">
    <source>
        <dbReference type="PROSITE" id="PS50977"/>
    </source>
</evidence>
<gene>
    <name evidence="4" type="ORF">ACFO4N_11665</name>
</gene>
<evidence type="ECO:0000256" key="2">
    <source>
        <dbReference type="PROSITE-ProRule" id="PRU00335"/>
    </source>
</evidence>
<feature type="domain" description="HTH tetR-type" evidence="3">
    <location>
        <begin position="11"/>
        <end position="71"/>
    </location>
</feature>
<evidence type="ECO:0000313" key="5">
    <source>
        <dbReference type="Proteomes" id="UP001596022"/>
    </source>
</evidence>
<name>A0ABV9GRT0_9BACL</name>
<dbReference type="RefSeq" id="WP_376846467.1">
    <property type="nucleotide sequence ID" value="NZ_JBHSFW010000008.1"/>
</dbReference>
<comment type="caution">
    <text evidence="4">The sequence shown here is derived from an EMBL/GenBank/DDBJ whole genome shotgun (WGS) entry which is preliminary data.</text>
</comment>
<dbReference type="PANTHER" id="PTHR43479">
    <property type="entry name" value="ACREF/ENVCD OPERON REPRESSOR-RELATED"/>
    <property type="match status" value="1"/>
</dbReference>
<dbReference type="InterPro" id="IPR050624">
    <property type="entry name" value="HTH-type_Tx_Regulator"/>
</dbReference>
<keyword evidence="5" id="KW-1185">Reference proteome</keyword>
<organism evidence="4 5">
    <name type="scientific">Camelliibacillus cellulosilyticus</name>
    <dbReference type="NCBI Taxonomy" id="2174486"/>
    <lineage>
        <taxon>Bacteria</taxon>
        <taxon>Bacillati</taxon>
        <taxon>Bacillota</taxon>
        <taxon>Bacilli</taxon>
        <taxon>Bacillales</taxon>
        <taxon>Sporolactobacillaceae</taxon>
        <taxon>Camelliibacillus</taxon>
    </lineage>
</organism>
<protein>
    <submittedName>
        <fullName evidence="4">TetR/AcrR family transcriptional regulator</fullName>
    </submittedName>
</protein>
<keyword evidence="1 2" id="KW-0238">DNA-binding</keyword>
<dbReference type="Pfam" id="PF00440">
    <property type="entry name" value="TetR_N"/>
    <property type="match status" value="1"/>
</dbReference>
<dbReference type="PANTHER" id="PTHR43479:SF7">
    <property type="entry name" value="TETR-FAMILY TRANSCRIPTIONAL REGULATOR"/>
    <property type="match status" value="1"/>
</dbReference>
<sequence length="193" mass="22324">MAVVKTDPRILRTRKLIMDAFIELSKKKEFKDITIKDITSVATVNRATFYYHFMDKYDLMEKVLIEDLMLNVNNDIAKHDELNQETIVSIFISVTNFQKSLLTKCRRSFEAYKTTVEAIIKKELKDVFYHMLLKQSPSASDHSLRIAAVMLSWGIYGASMDWQDNGTLPPEEYIKSALPFVTHGMDSLIFKEV</sequence>
<dbReference type="SUPFAM" id="SSF46689">
    <property type="entry name" value="Homeodomain-like"/>
    <property type="match status" value="1"/>
</dbReference>
<dbReference type="PROSITE" id="PS50977">
    <property type="entry name" value="HTH_TETR_2"/>
    <property type="match status" value="1"/>
</dbReference>
<proteinExistence type="predicted"/>
<reference evidence="5" key="1">
    <citation type="journal article" date="2019" name="Int. J. Syst. Evol. Microbiol.">
        <title>The Global Catalogue of Microorganisms (GCM) 10K type strain sequencing project: providing services to taxonomists for standard genome sequencing and annotation.</title>
        <authorList>
            <consortium name="The Broad Institute Genomics Platform"/>
            <consortium name="The Broad Institute Genome Sequencing Center for Infectious Disease"/>
            <person name="Wu L."/>
            <person name="Ma J."/>
        </authorList>
    </citation>
    <scope>NUCLEOTIDE SEQUENCE [LARGE SCALE GENOMIC DNA]</scope>
    <source>
        <strain evidence="5">CGMCC 1.16306</strain>
    </source>
</reference>
<dbReference type="Gene3D" id="1.10.357.10">
    <property type="entry name" value="Tetracycline Repressor, domain 2"/>
    <property type="match status" value="1"/>
</dbReference>
<dbReference type="InterPro" id="IPR001647">
    <property type="entry name" value="HTH_TetR"/>
</dbReference>
<dbReference type="EMBL" id="JBHSFW010000008">
    <property type="protein sequence ID" value="MFC4619370.1"/>
    <property type="molecule type" value="Genomic_DNA"/>
</dbReference>
<dbReference type="Proteomes" id="UP001596022">
    <property type="component" value="Unassembled WGS sequence"/>
</dbReference>
<accession>A0ABV9GRT0</accession>